<dbReference type="GO" id="GO:0003677">
    <property type="term" value="F:DNA binding"/>
    <property type="evidence" value="ECO:0007669"/>
    <property type="project" value="InterPro"/>
</dbReference>
<dbReference type="EMBL" id="BOOW01000058">
    <property type="protein sequence ID" value="GII97323.1"/>
    <property type="molecule type" value="Genomic_DNA"/>
</dbReference>
<gene>
    <name evidence="7" type="ORF">Ssi02_75540</name>
</gene>
<evidence type="ECO:0000256" key="4">
    <source>
        <dbReference type="SAM" id="MobiDB-lite"/>
    </source>
</evidence>
<sequence>MLRKLPGTEIQHVVSTRPDTSIVYTPTVFKTPAILVVLAWTWRLVAGTAKTVVRHPIASALVWLGVAVGLLWGWRAVAGGVAGAGIIASIWAGVSPRTFMRYAGWRVVSWWRWMWVYRRHWGGVMAVAGLVRSVRGTGYVPDLVKVVSSAAADTVTVRMLRGQSLEEFADRVANLAHGFGADLAVVRSLRAGWVTLVFPRRDLLAVTIPARPLPVLPEVDSVEIGVCEGGEPYRLRLHGTHVLIAGATGSGKGSWLWSIVRGLLPAQAAGRAEIWGLDPKRMEFAYGKGLFTRYAATPAGCADLLETAVAAMQERADRYAGVQRFHVATRRDPFVVIVIDEVAFLTAYQPDKGLRLRITAALATLTTQGRAVGFSVVAALQDPRKDVLAIRNLFPVRVALRLDEPDQVDMVLGDGARDRGALADQIPHDSADPEIGAGTGYVRRENSPDPARVRAALVTDADIEQMSLRYSAARDSW</sequence>
<dbReference type="InterPro" id="IPR027417">
    <property type="entry name" value="P-loop_NTPase"/>
</dbReference>
<dbReference type="CDD" id="cd01127">
    <property type="entry name" value="TrwB_TraG_TraD_VirD4"/>
    <property type="match status" value="1"/>
</dbReference>
<dbReference type="InterPro" id="IPR002543">
    <property type="entry name" value="FtsK_dom"/>
</dbReference>
<evidence type="ECO:0000256" key="5">
    <source>
        <dbReference type="SAM" id="Phobius"/>
    </source>
</evidence>
<feature type="binding site" evidence="3">
    <location>
        <begin position="246"/>
        <end position="253"/>
    </location>
    <ligand>
        <name>ATP</name>
        <dbReference type="ChEBI" id="CHEBI:30616"/>
    </ligand>
</feature>
<feature type="transmembrane region" description="Helical" evidence="5">
    <location>
        <begin position="57"/>
        <end position="74"/>
    </location>
</feature>
<dbReference type="InterPro" id="IPR050206">
    <property type="entry name" value="FtsK/SpoIIIE/SftA"/>
</dbReference>
<dbReference type="Gene3D" id="3.40.50.300">
    <property type="entry name" value="P-loop containing nucleotide triphosphate hydrolases"/>
    <property type="match status" value="1"/>
</dbReference>
<dbReference type="Pfam" id="PF01580">
    <property type="entry name" value="FtsK_SpoIIIE"/>
    <property type="match status" value="1"/>
</dbReference>
<dbReference type="Proteomes" id="UP000606172">
    <property type="component" value="Unassembled WGS sequence"/>
</dbReference>
<evidence type="ECO:0000256" key="2">
    <source>
        <dbReference type="ARBA" id="ARBA00022840"/>
    </source>
</evidence>
<feature type="transmembrane region" description="Helical" evidence="5">
    <location>
        <begin position="80"/>
        <end position="99"/>
    </location>
</feature>
<dbReference type="SUPFAM" id="SSF52540">
    <property type="entry name" value="P-loop containing nucleoside triphosphate hydrolases"/>
    <property type="match status" value="1"/>
</dbReference>
<evidence type="ECO:0000259" key="6">
    <source>
        <dbReference type="PROSITE" id="PS50901"/>
    </source>
</evidence>
<feature type="transmembrane region" description="Helical" evidence="5">
    <location>
        <begin position="22"/>
        <end position="45"/>
    </location>
</feature>
<feature type="domain" description="FtsK" evidence="6">
    <location>
        <begin position="230"/>
        <end position="409"/>
    </location>
</feature>
<dbReference type="PANTHER" id="PTHR22683:SF41">
    <property type="entry name" value="DNA TRANSLOCASE FTSK"/>
    <property type="match status" value="1"/>
</dbReference>
<keyword evidence="5" id="KW-1133">Transmembrane helix</keyword>
<evidence type="ECO:0000313" key="7">
    <source>
        <dbReference type="EMBL" id="GII97323.1"/>
    </source>
</evidence>
<keyword evidence="5" id="KW-0472">Membrane</keyword>
<dbReference type="GO" id="GO:0051301">
    <property type="term" value="P:cell division"/>
    <property type="evidence" value="ECO:0007669"/>
    <property type="project" value="UniProtKB-KW"/>
</dbReference>
<evidence type="ECO:0000256" key="3">
    <source>
        <dbReference type="PROSITE-ProRule" id="PRU00289"/>
    </source>
</evidence>
<keyword evidence="5" id="KW-0812">Transmembrane</keyword>
<protein>
    <submittedName>
        <fullName evidence="7">Hypothetical cell division FtsK/SpoIIIE protein</fullName>
    </submittedName>
</protein>
<dbReference type="PROSITE" id="PS50901">
    <property type="entry name" value="FTSK"/>
    <property type="match status" value="1"/>
</dbReference>
<dbReference type="GO" id="GO:0005524">
    <property type="term" value="F:ATP binding"/>
    <property type="evidence" value="ECO:0007669"/>
    <property type="project" value="UniProtKB-UniRule"/>
</dbReference>
<evidence type="ECO:0000256" key="1">
    <source>
        <dbReference type="ARBA" id="ARBA00022741"/>
    </source>
</evidence>
<proteinExistence type="predicted"/>
<dbReference type="AlphaFoldDB" id="A0A919VBE3"/>
<keyword evidence="1 3" id="KW-0547">Nucleotide-binding</keyword>
<feature type="region of interest" description="Disordered" evidence="4">
    <location>
        <begin position="426"/>
        <end position="447"/>
    </location>
</feature>
<keyword evidence="7" id="KW-0132">Cell division</keyword>
<name>A0A919VBE3_9ACTN</name>
<dbReference type="PANTHER" id="PTHR22683">
    <property type="entry name" value="SPORULATION PROTEIN RELATED"/>
    <property type="match status" value="1"/>
</dbReference>
<keyword evidence="8" id="KW-1185">Reference proteome</keyword>
<organism evidence="7 8">
    <name type="scientific">Sinosporangium siamense</name>
    <dbReference type="NCBI Taxonomy" id="1367973"/>
    <lineage>
        <taxon>Bacteria</taxon>
        <taxon>Bacillati</taxon>
        <taxon>Actinomycetota</taxon>
        <taxon>Actinomycetes</taxon>
        <taxon>Streptosporangiales</taxon>
        <taxon>Streptosporangiaceae</taxon>
        <taxon>Sinosporangium</taxon>
    </lineage>
</organism>
<keyword evidence="2 3" id="KW-0067">ATP-binding</keyword>
<accession>A0A919VBE3</accession>
<evidence type="ECO:0000313" key="8">
    <source>
        <dbReference type="Proteomes" id="UP000606172"/>
    </source>
</evidence>
<comment type="caution">
    <text evidence="7">The sequence shown here is derived from an EMBL/GenBank/DDBJ whole genome shotgun (WGS) entry which is preliminary data.</text>
</comment>
<keyword evidence="7" id="KW-0131">Cell cycle</keyword>
<reference evidence="7" key="1">
    <citation type="submission" date="2021-01" db="EMBL/GenBank/DDBJ databases">
        <title>Whole genome shotgun sequence of Sinosporangium siamense NBRC 109515.</title>
        <authorList>
            <person name="Komaki H."/>
            <person name="Tamura T."/>
        </authorList>
    </citation>
    <scope>NUCLEOTIDE SEQUENCE</scope>
    <source>
        <strain evidence="7">NBRC 109515</strain>
    </source>
</reference>